<evidence type="ECO:0000313" key="5">
    <source>
        <dbReference type="Proteomes" id="UP000249375"/>
    </source>
</evidence>
<keyword evidence="2" id="KW-0378">Hydrolase</keyword>
<feature type="domain" description="HIRAN" evidence="3">
    <location>
        <begin position="29"/>
        <end position="128"/>
    </location>
</feature>
<reference evidence="4 5" key="1">
    <citation type="submission" date="2018-11" db="EMBL/GenBank/DDBJ databases">
        <authorList>
            <person name="Na S.W."/>
            <person name="Baik M."/>
        </authorList>
    </citation>
    <scope>NUCLEOTIDE SEQUENCE [LARGE SCALE GENOMIC DNA]</scope>
    <source>
        <strain evidence="4 5">E39</strain>
    </source>
</reference>
<dbReference type="KEGG" id="alq:C7Y71_005355"/>
<name>A0A5P8E6C5_9BACT</name>
<dbReference type="EMBL" id="CP033459">
    <property type="protein sequence ID" value="QFQ12484.1"/>
    <property type="molecule type" value="Genomic_DNA"/>
</dbReference>
<dbReference type="SMART" id="SM00910">
    <property type="entry name" value="HIRAN"/>
    <property type="match status" value="1"/>
</dbReference>
<evidence type="ECO:0000256" key="2">
    <source>
        <dbReference type="ARBA" id="ARBA00022801"/>
    </source>
</evidence>
<dbReference type="Proteomes" id="UP000249375">
    <property type="component" value="Chromosome"/>
</dbReference>
<dbReference type="GO" id="GO:0016818">
    <property type="term" value="F:hydrolase activity, acting on acid anhydrides, in phosphorus-containing anhydrides"/>
    <property type="evidence" value="ECO:0007669"/>
    <property type="project" value="InterPro"/>
</dbReference>
<dbReference type="GO" id="GO:0008270">
    <property type="term" value="F:zinc ion binding"/>
    <property type="evidence" value="ECO:0007669"/>
    <property type="project" value="InterPro"/>
</dbReference>
<dbReference type="Gene3D" id="3.30.70.2330">
    <property type="match status" value="1"/>
</dbReference>
<evidence type="ECO:0000313" key="4">
    <source>
        <dbReference type="EMBL" id="QFQ12484.1"/>
    </source>
</evidence>
<dbReference type="InterPro" id="IPR014905">
    <property type="entry name" value="HIRAN"/>
</dbReference>
<organism evidence="4 5">
    <name type="scientific">Pseudoprevotella muciniphila</name>
    <dbReference type="NCBI Taxonomy" id="2133944"/>
    <lineage>
        <taxon>Bacteria</taxon>
        <taxon>Pseudomonadati</taxon>
        <taxon>Bacteroidota</taxon>
        <taxon>Bacteroidia</taxon>
        <taxon>Bacteroidales</taxon>
        <taxon>Prevotellaceae</taxon>
        <taxon>Pseudoprevotella</taxon>
    </lineage>
</organism>
<evidence type="ECO:0000259" key="3">
    <source>
        <dbReference type="SMART" id="SM00910"/>
    </source>
</evidence>
<dbReference type="RefSeq" id="WP_111897349.1">
    <property type="nucleotide sequence ID" value="NZ_CP033459.1"/>
</dbReference>
<keyword evidence="5" id="KW-1185">Reference proteome</keyword>
<evidence type="ECO:0000256" key="1">
    <source>
        <dbReference type="ARBA" id="ARBA00022723"/>
    </source>
</evidence>
<dbReference type="GO" id="GO:0003676">
    <property type="term" value="F:nucleic acid binding"/>
    <property type="evidence" value="ECO:0007669"/>
    <property type="project" value="InterPro"/>
</dbReference>
<sequence>MNELAKISPSLLALIDERKDERPPLAREVFLVETVLRDTSYNRTESVFYMLKEGTEVEMRAVPDSDRGPLAVEVVWNDTSLGWLPEGQDGIFSALLAAGKRFVCRISRAKQYNEFLTERPMAKITVKISMLE</sequence>
<protein>
    <recommendedName>
        <fullName evidence="3">HIRAN domain-containing protein</fullName>
    </recommendedName>
</protein>
<gene>
    <name evidence="4" type="ORF">C7Y71_005355</name>
</gene>
<keyword evidence="1" id="KW-0479">Metal-binding</keyword>
<accession>A0A5P8E6C5</accession>
<proteinExistence type="predicted"/>
<dbReference type="AlphaFoldDB" id="A0A5P8E6C5"/>